<dbReference type="InterPro" id="IPR000182">
    <property type="entry name" value="GNAT_dom"/>
</dbReference>
<proteinExistence type="predicted"/>
<reference evidence="2" key="1">
    <citation type="submission" date="2020-05" db="EMBL/GenBank/DDBJ databases">
        <authorList>
            <person name="Chiriac C."/>
            <person name="Salcher M."/>
            <person name="Ghai R."/>
            <person name="Kavagutti S V."/>
        </authorList>
    </citation>
    <scope>NUCLEOTIDE SEQUENCE</scope>
</reference>
<dbReference type="GO" id="GO:0016747">
    <property type="term" value="F:acyltransferase activity, transferring groups other than amino-acyl groups"/>
    <property type="evidence" value="ECO:0007669"/>
    <property type="project" value="InterPro"/>
</dbReference>
<dbReference type="EMBL" id="CAEZSR010000125">
    <property type="protein sequence ID" value="CAB4576787.1"/>
    <property type="molecule type" value="Genomic_DNA"/>
</dbReference>
<dbReference type="PROSITE" id="PS51186">
    <property type="entry name" value="GNAT"/>
    <property type="match status" value="1"/>
</dbReference>
<organism evidence="2">
    <name type="scientific">freshwater metagenome</name>
    <dbReference type="NCBI Taxonomy" id="449393"/>
    <lineage>
        <taxon>unclassified sequences</taxon>
        <taxon>metagenomes</taxon>
        <taxon>ecological metagenomes</taxon>
    </lineage>
</organism>
<protein>
    <submittedName>
        <fullName evidence="2">Unannotated protein</fullName>
    </submittedName>
</protein>
<dbReference type="Pfam" id="PF13527">
    <property type="entry name" value="Acetyltransf_9"/>
    <property type="match status" value="1"/>
</dbReference>
<name>A0A6J6EL00_9ZZZZ</name>
<dbReference type="InterPro" id="IPR016181">
    <property type="entry name" value="Acyl_CoA_acyltransferase"/>
</dbReference>
<dbReference type="CDD" id="cd04301">
    <property type="entry name" value="NAT_SF"/>
    <property type="match status" value="1"/>
</dbReference>
<accession>A0A6J6EL00</accession>
<sequence length="264" mass="28948">MATDGDRVVGVRMFMRWEFVRGGQVLRAVRAVDTATDPDYQGRGLFTALTLHALDEVAAEGVHFVFNTPNSQSRPGYLKMGWREVGRLPAAVRPRSPLSLAKMAKARVPSGHWSADLSMGLPFDRWAEKAEVLPGPRDLPIRMLATNTSDAFYRWRFGGDLLRYRVVEGRGGAVVVRGRQRGQALELVQLASFGLDPDAADAVTNTALRRSGADHVIRLGAPDPKRGFLPLPGGGPVLTWRAVNEHGLPPLSNWSLTMGDIELF</sequence>
<feature type="domain" description="N-acetyltransferase" evidence="1">
    <location>
        <begin position="1"/>
        <end position="105"/>
    </location>
</feature>
<gene>
    <name evidence="2" type="ORF">UFOPK1493_02765</name>
</gene>
<dbReference type="Gene3D" id="3.40.630.30">
    <property type="match status" value="1"/>
</dbReference>
<evidence type="ECO:0000259" key="1">
    <source>
        <dbReference type="PROSITE" id="PS51186"/>
    </source>
</evidence>
<dbReference type="SUPFAM" id="SSF55729">
    <property type="entry name" value="Acyl-CoA N-acyltransferases (Nat)"/>
    <property type="match status" value="1"/>
</dbReference>
<evidence type="ECO:0000313" key="2">
    <source>
        <dbReference type="EMBL" id="CAB4576787.1"/>
    </source>
</evidence>
<dbReference type="AlphaFoldDB" id="A0A6J6EL00"/>